<comment type="caution">
    <text evidence="1">The sequence shown here is derived from an EMBL/GenBank/DDBJ whole genome shotgun (WGS) entry which is preliminary data.</text>
</comment>
<dbReference type="Proteomes" id="UP000218113">
    <property type="component" value="Unassembled WGS sequence"/>
</dbReference>
<organism evidence="1 2">
    <name type="scientific">SAR324 cluster bacterium</name>
    <dbReference type="NCBI Taxonomy" id="2024889"/>
    <lineage>
        <taxon>Bacteria</taxon>
        <taxon>Deltaproteobacteria</taxon>
        <taxon>SAR324 cluster</taxon>
    </lineage>
</organism>
<sequence length="101" mass="11706">MSVEAMHYEFLEVYSKYKRINAINAASLGKYKSLIKANKSYSNHKMLIKNQESLKEKVQRTTRQLACVRRYQEENGNLFDNTDLIVLKSTMTSLGVILNNE</sequence>
<gene>
    <name evidence="1" type="ORF">COB67_00375</name>
</gene>
<proteinExistence type="predicted"/>
<accession>A0A2A4TC49</accession>
<evidence type="ECO:0000313" key="2">
    <source>
        <dbReference type="Proteomes" id="UP000218113"/>
    </source>
</evidence>
<name>A0A2A4TC49_9DELT</name>
<evidence type="ECO:0000313" key="1">
    <source>
        <dbReference type="EMBL" id="PCI30944.1"/>
    </source>
</evidence>
<reference evidence="2" key="1">
    <citation type="submission" date="2017-08" db="EMBL/GenBank/DDBJ databases">
        <title>A dynamic microbial community with high functional redundancy inhabits the cold, oxic subseafloor aquifer.</title>
        <authorList>
            <person name="Tully B.J."/>
            <person name="Wheat C.G."/>
            <person name="Glazer B.T."/>
            <person name="Huber J.A."/>
        </authorList>
    </citation>
    <scope>NUCLEOTIDE SEQUENCE [LARGE SCALE GENOMIC DNA]</scope>
</reference>
<dbReference type="AlphaFoldDB" id="A0A2A4TC49"/>
<protein>
    <submittedName>
        <fullName evidence="1">Uncharacterized protein</fullName>
    </submittedName>
</protein>
<dbReference type="EMBL" id="NVSR01000001">
    <property type="protein sequence ID" value="PCI30944.1"/>
    <property type="molecule type" value="Genomic_DNA"/>
</dbReference>